<protein>
    <submittedName>
        <fullName evidence="1">Uncharacterized protein</fullName>
    </submittedName>
</protein>
<dbReference type="EMBL" id="BK059101">
    <property type="protein sequence ID" value="DAE29993.1"/>
    <property type="molecule type" value="Genomic_DNA"/>
</dbReference>
<accession>A0A8S5RFY6</accession>
<sequence length="87" mass="10191">MGEDIIRGIVEELGVKFDLMAEIDGQYIKINEFDGYVKDNDTYTKMEELAIRICESIRESWGEQIFDIDYEIIGQTGEYDLRFLIIL</sequence>
<name>A0A8S5RFY6_9VIRU</name>
<proteinExistence type="predicted"/>
<evidence type="ECO:0000313" key="1">
    <source>
        <dbReference type="EMBL" id="DAE29993.1"/>
    </source>
</evidence>
<organism evidence="1">
    <name type="scientific">virus sp. ctE0n6</name>
    <dbReference type="NCBI Taxonomy" id="2827985"/>
    <lineage>
        <taxon>Viruses</taxon>
    </lineage>
</organism>
<reference evidence="1" key="1">
    <citation type="journal article" date="2021" name="Proc. Natl. Acad. Sci. U.S.A.">
        <title>A Catalog of Tens of Thousands of Viruses from Human Metagenomes Reveals Hidden Associations with Chronic Diseases.</title>
        <authorList>
            <person name="Tisza M.J."/>
            <person name="Buck C.B."/>
        </authorList>
    </citation>
    <scope>NUCLEOTIDE SEQUENCE</scope>
    <source>
        <strain evidence="1">CtE0n6</strain>
    </source>
</reference>